<evidence type="ECO:0000256" key="1">
    <source>
        <dbReference type="ARBA" id="ARBA00023015"/>
    </source>
</evidence>
<dbReference type="OrthoDB" id="9799812at2"/>
<dbReference type="GO" id="GO:0003700">
    <property type="term" value="F:DNA-binding transcription factor activity"/>
    <property type="evidence" value="ECO:0007669"/>
    <property type="project" value="InterPro"/>
</dbReference>
<dbReference type="SMART" id="SM00345">
    <property type="entry name" value="HTH_GNTR"/>
    <property type="match status" value="1"/>
</dbReference>
<dbReference type="RefSeq" id="WP_113932135.1">
    <property type="nucleotide sequence ID" value="NZ_JACCEU010000002.1"/>
</dbReference>
<name>A0A366HID0_9BURK</name>
<evidence type="ECO:0000256" key="3">
    <source>
        <dbReference type="ARBA" id="ARBA00023163"/>
    </source>
</evidence>
<evidence type="ECO:0000313" key="5">
    <source>
        <dbReference type="EMBL" id="RBP41901.1"/>
    </source>
</evidence>
<keyword evidence="3" id="KW-0804">Transcription</keyword>
<reference evidence="5 6" key="1">
    <citation type="submission" date="2018-06" db="EMBL/GenBank/DDBJ databases">
        <title>Genomic Encyclopedia of Type Strains, Phase IV (KMG-IV): sequencing the most valuable type-strain genomes for metagenomic binning, comparative biology and taxonomic classification.</title>
        <authorList>
            <person name="Goeker M."/>
        </authorList>
    </citation>
    <scope>NUCLEOTIDE SEQUENCE [LARGE SCALE GENOMIC DNA]</scope>
    <source>
        <strain evidence="5 6">DSM 25520</strain>
    </source>
</reference>
<dbReference type="InterPro" id="IPR036390">
    <property type="entry name" value="WH_DNA-bd_sf"/>
</dbReference>
<gene>
    <name evidence="5" type="ORF">DFR37_102281</name>
</gene>
<dbReference type="Proteomes" id="UP000253628">
    <property type="component" value="Unassembled WGS sequence"/>
</dbReference>
<protein>
    <submittedName>
        <fullName evidence="5">DNA-binding GntR family transcriptional regulator</fullName>
    </submittedName>
</protein>
<comment type="caution">
    <text evidence="5">The sequence shown here is derived from an EMBL/GenBank/DDBJ whole genome shotgun (WGS) entry which is preliminary data.</text>
</comment>
<dbReference type="InterPro" id="IPR011711">
    <property type="entry name" value="GntR_C"/>
</dbReference>
<dbReference type="GO" id="GO:0003677">
    <property type="term" value="F:DNA binding"/>
    <property type="evidence" value="ECO:0007669"/>
    <property type="project" value="UniProtKB-KW"/>
</dbReference>
<dbReference type="SMART" id="SM00895">
    <property type="entry name" value="FCD"/>
    <property type="match status" value="1"/>
</dbReference>
<dbReference type="Gene3D" id="1.10.10.10">
    <property type="entry name" value="Winged helix-like DNA-binding domain superfamily/Winged helix DNA-binding domain"/>
    <property type="match status" value="1"/>
</dbReference>
<dbReference type="Pfam" id="PF00392">
    <property type="entry name" value="GntR"/>
    <property type="match status" value="1"/>
</dbReference>
<proteinExistence type="predicted"/>
<organism evidence="5 6">
    <name type="scientific">Eoetvoesiella caeni</name>
    <dbReference type="NCBI Taxonomy" id="645616"/>
    <lineage>
        <taxon>Bacteria</taxon>
        <taxon>Pseudomonadati</taxon>
        <taxon>Pseudomonadota</taxon>
        <taxon>Betaproteobacteria</taxon>
        <taxon>Burkholderiales</taxon>
        <taxon>Alcaligenaceae</taxon>
        <taxon>Eoetvoesiella</taxon>
    </lineage>
</organism>
<evidence type="ECO:0000259" key="4">
    <source>
        <dbReference type="PROSITE" id="PS50949"/>
    </source>
</evidence>
<dbReference type="InterPro" id="IPR036388">
    <property type="entry name" value="WH-like_DNA-bd_sf"/>
</dbReference>
<dbReference type="SUPFAM" id="SSF48008">
    <property type="entry name" value="GntR ligand-binding domain-like"/>
    <property type="match status" value="1"/>
</dbReference>
<keyword evidence="6" id="KW-1185">Reference proteome</keyword>
<keyword evidence="2 5" id="KW-0238">DNA-binding</keyword>
<dbReference type="AlphaFoldDB" id="A0A366HID0"/>
<dbReference type="InterPro" id="IPR000524">
    <property type="entry name" value="Tscrpt_reg_HTH_GntR"/>
</dbReference>
<dbReference type="EMBL" id="QNRQ01000002">
    <property type="protein sequence ID" value="RBP41901.1"/>
    <property type="molecule type" value="Genomic_DNA"/>
</dbReference>
<evidence type="ECO:0000313" key="6">
    <source>
        <dbReference type="Proteomes" id="UP000253628"/>
    </source>
</evidence>
<sequence length="241" mass="27148">MILPATETPSTVPAKSSTLAEQAYRGLKRDIMSGELQPGEPLRLEFLKSKYQLSFSPLREALNRLQSENLVDAIALKGFRVAPLSLKEMRDSIDTRIFVDCEALRRSIERASDEWETQIVAALHALGIVTQRRGNAEADDAFHEQLEDRHLALHRSLIAACDSRWLLDFSMRLYVQTERYRRPMLLAAAGVQPPRDVTQEHQEIVAATLKRDAASACALLAEHYNQTARLIENSLQTRQAG</sequence>
<accession>A0A366HID0</accession>
<dbReference type="SUPFAM" id="SSF46785">
    <property type="entry name" value="Winged helix' DNA-binding domain"/>
    <property type="match status" value="1"/>
</dbReference>
<dbReference type="PROSITE" id="PS50949">
    <property type="entry name" value="HTH_GNTR"/>
    <property type="match status" value="1"/>
</dbReference>
<evidence type="ECO:0000256" key="2">
    <source>
        <dbReference type="ARBA" id="ARBA00023125"/>
    </source>
</evidence>
<keyword evidence="1" id="KW-0805">Transcription regulation</keyword>
<dbReference type="PANTHER" id="PTHR43537:SF20">
    <property type="entry name" value="HTH-TYPE TRANSCRIPTIONAL REPRESSOR GLAR"/>
    <property type="match status" value="1"/>
</dbReference>
<dbReference type="PANTHER" id="PTHR43537">
    <property type="entry name" value="TRANSCRIPTIONAL REGULATOR, GNTR FAMILY"/>
    <property type="match status" value="1"/>
</dbReference>
<feature type="domain" description="HTH gntR-type" evidence="4">
    <location>
        <begin position="17"/>
        <end position="84"/>
    </location>
</feature>
<dbReference type="InterPro" id="IPR008920">
    <property type="entry name" value="TF_FadR/GntR_C"/>
</dbReference>
<dbReference type="Pfam" id="PF07729">
    <property type="entry name" value="FCD"/>
    <property type="match status" value="1"/>
</dbReference>
<dbReference type="Gene3D" id="1.20.120.530">
    <property type="entry name" value="GntR ligand-binding domain-like"/>
    <property type="match status" value="1"/>
</dbReference>